<dbReference type="GO" id="GO:0044718">
    <property type="term" value="P:siderophore transmembrane transport"/>
    <property type="evidence" value="ECO:0007669"/>
    <property type="project" value="TreeGrafter"/>
</dbReference>
<evidence type="ECO:0000256" key="1">
    <source>
        <dbReference type="ARBA" id="ARBA00004167"/>
    </source>
</evidence>
<keyword evidence="4" id="KW-1134">Transmembrane beta strand</keyword>
<dbReference type="PANTHER" id="PTHR30069:SF29">
    <property type="entry name" value="HEMOGLOBIN AND HEMOGLOBIN-HAPTOGLOBIN-BINDING PROTEIN 1-RELATED"/>
    <property type="match status" value="1"/>
</dbReference>
<feature type="domain" description="TonB-dependent receptor plug" evidence="11">
    <location>
        <begin position="232"/>
        <end position="326"/>
    </location>
</feature>
<dbReference type="NCBIfam" id="TIGR01352">
    <property type="entry name" value="tonB_Cterm"/>
    <property type="match status" value="1"/>
</dbReference>
<evidence type="ECO:0000313" key="12">
    <source>
        <dbReference type="EMBL" id="PZR08930.1"/>
    </source>
</evidence>
<comment type="subcellular location">
    <subcellularLocation>
        <location evidence="2">Cell outer membrane</location>
        <topology evidence="2">Multi-pass membrane protein</topology>
    </subcellularLocation>
    <subcellularLocation>
        <location evidence="1">Membrane</location>
        <topology evidence="1">Single-pass membrane protein</topology>
    </subcellularLocation>
</comment>
<dbReference type="Pfam" id="PF07715">
    <property type="entry name" value="Plug"/>
    <property type="match status" value="1"/>
</dbReference>
<evidence type="ECO:0000256" key="4">
    <source>
        <dbReference type="ARBA" id="ARBA00022452"/>
    </source>
</evidence>
<dbReference type="SUPFAM" id="SSF74653">
    <property type="entry name" value="TolA/TonB C-terminal domain"/>
    <property type="match status" value="1"/>
</dbReference>
<dbReference type="InterPro" id="IPR037066">
    <property type="entry name" value="Plug_dom_sf"/>
</dbReference>
<dbReference type="InterPro" id="IPR006260">
    <property type="entry name" value="TonB/TolA_C"/>
</dbReference>
<dbReference type="InterPro" id="IPR036942">
    <property type="entry name" value="Beta-barrel_TonB_sf"/>
</dbReference>
<reference evidence="12 13" key="1">
    <citation type="submission" date="2017-08" db="EMBL/GenBank/DDBJ databases">
        <title>Infants hospitalized years apart are colonized by the same room-sourced microbial strains.</title>
        <authorList>
            <person name="Brooks B."/>
            <person name="Olm M.R."/>
            <person name="Firek B.A."/>
            <person name="Baker R."/>
            <person name="Thomas B.C."/>
            <person name="Morowitz M.J."/>
            <person name="Banfield J.F."/>
        </authorList>
    </citation>
    <scope>NUCLEOTIDE SEQUENCE [LARGE SCALE GENOMIC DNA]</scope>
    <source>
        <strain evidence="12">S2_003_000_R2_14</strain>
    </source>
</reference>
<dbReference type="InterPro" id="IPR037682">
    <property type="entry name" value="TonB_C"/>
</dbReference>
<dbReference type="PANTHER" id="PTHR30069">
    <property type="entry name" value="TONB-DEPENDENT OUTER MEMBRANE RECEPTOR"/>
    <property type="match status" value="1"/>
</dbReference>
<keyword evidence="9" id="KW-0998">Cell outer membrane</keyword>
<proteinExistence type="predicted"/>
<evidence type="ECO:0000259" key="11">
    <source>
        <dbReference type="Pfam" id="PF07715"/>
    </source>
</evidence>
<accession>A0A2W5T0V9</accession>
<dbReference type="SUPFAM" id="SSF56935">
    <property type="entry name" value="Porins"/>
    <property type="match status" value="1"/>
</dbReference>
<keyword evidence="5" id="KW-0812">Transmembrane</keyword>
<dbReference type="AlphaFoldDB" id="A0A2W5T0V9"/>
<dbReference type="GO" id="GO:0009279">
    <property type="term" value="C:cell outer membrane"/>
    <property type="evidence" value="ECO:0007669"/>
    <property type="project" value="UniProtKB-SubCell"/>
</dbReference>
<name>A0A2W5T0V9_9BACT</name>
<dbReference type="GO" id="GO:0015344">
    <property type="term" value="F:siderophore uptake transmembrane transporter activity"/>
    <property type="evidence" value="ECO:0007669"/>
    <property type="project" value="TreeGrafter"/>
</dbReference>
<keyword evidence="3" id="KW-0813">Transport</keyword>
<evidence type="ECO:0008006" key="14">
    <source>
        <dbReference type="Google" id="ProtNLM"/>
    </source>
</evidence>
<dbReference type="InterPro" id="IPR039426">
    <property type="entry name" value="TonB-dep_rcpt-like"/>
</dbReference>
<dbReference type="Gene3D" id="3.30.1150.10">
    <property type="match status" value="1"/>
</dbReference>
<gene>
    <name evidence="12" type="ORF">DI536_23885</name>
</gene>
<dbReference type="InterPro" id="IPR008969">
    <property type="entry name" value="CarboxyPept-like_regulatory"/>
</dbReference>
<organism evidence="12 13">
    <name type="scientific">Archangium gephyra</name>
    <dbReference type="NCBI Taxonomy" id="48"/>
    <lineage>
        <taxon>Bacteria</taxon>
        <taxon>Pseudomonadati</taxon>
        <taxon>Myxococcota</taxon>
        <taxon>Myxococcia</taxon>
        <taxon>Myxococcales</taxon>
        <taxon>Cystobacterineae</taxon>
        <taxon>Archangiaceae</taxon>
        <taxon>Archangium</taxon>
    </lineage>
</organism>
<dbReference type="Gene3D" id="2.170.130.10">
    <property type="entry name" value="TonB-dependent receptor, plug domain"/>
    <property type="match status" value="1"/>
</dbReference>
<evidence type="ECO:0000256" key="8">
    <source>
        <dbReference type="ARBA" id="ARBA00023136"/>
    </source>
</evidence>
<dbReference type="InterPro" id="IPR012910">
    <property type="entry name" value="Plug_dom"/>
</dbReference>
<dbReference type="SUPFAM" id="SSF49464">
    <property type="entry name" value="Carboxypeptidase regulatory domain-like"/>
    <property type="match status" value="1"/>
</dbReference>
<feature type="domain" description="TonB C-terminal" evidence="10">
    <location>
        <begin position="47"/>
        <end position="122"/>
    </location>
</feature>
<evidence type="ECO:0000256" key="5">
    <source>
        <dbReference type="ARBA" id="ARBA00022692"/>
    </source>
</evidence>
<evidence type="ECO:0000256" key="6">
    <source>
        <dbReference type="ARBA" id="ARBA00022729"/>
    </source>
</evidence>
<evidence type="ECO:0000313" key="13">
    <source>
        <dbReference type="Proteomes" id="UP000249061"/>
    </source>
</evidence>
<keyword evidence="6" id="KW-0732">Signal</keyword>
<evidence type="ECO:0000256" key="2">
    <source>
        <dbReference type="ARBA" id="ARBA00004571"/>
    </source>
</evidence>
<evidence type="ECO:0000256" key="7">
    <source>
        <dbReference type="ARBA" id="ARBA00022989"/>
    </source>
</evidence>
<dbReference type="Pfam" id="PF03544">
    <property type="entry name" value="TonB_C"/>
    <property type="match status" value="1"/>
</dbReference>
<dbReference type="Gene3D" id="2.40.170.20">
    <property type="entry name" value="TonB-dependent receptor, beta-barrel domain"/>
    <property type="match status" value="1"/>
</dbReference>
<evidence type="ECO:0000256" key="3">
    <source>
        <dbReference type="ARBA" id="ARBA00022448"/>
    </source>
</evidence>
<dbReference type="Gene3D" id="2.60.40.1120">
    <property type="entry name" value="Carboxypeptidase-like, regulatory domain"/>
    <property type="match status" value="1"/>
</dbReference>
<dbReference type="Proteomes" id="UP000249061">
    <property type="component" value="Unassembled WGS sequence"/>
</dbReference>
<dbReference type="EMBL" id="QFQP01000023">
    <property type="protein sequence ID" value="PZR08930.1"/>
    <property type="molecule type" value="Genomic_DNA"/>
</dbReference>
<evidence type="ECO:0000256" key="9">
    <source>
        <dbReference type="ARBA" id="ARBA00023237"/>
    </source>
</evidence>
<dbReference type="Pfam" id="PF13620">
    <property type="entry name" value="CarboxypepD_reg"/>
    <property type="match status" value="1"/>
</dbReference>
<evidence type="ECO:0000259" key="10">
    <source>
        <dbReference type="Pfam" id="PF03544"/>
    </source>
</evidence>
<keyword evidence="7" id="KW-1133">Transmembrane helix</keyword>
<keyword evidence="8" id="KW-0472">Membrane</keyword>
<protein>
    <recommendedName>
        <fullName evidence="14">TonB family protein</fullName>
    </recommendedName>
</protein>
<sequence length="875" mass="94101">MFSVIVAVLLSQTAVEDAGIEPPDAGVEAVLDAGPVIVPPSAQCNGEPEYPPSERASGIEANVVVQITVGADGGISQQSVANAPSPAFEAAALRAVEKCTLSPATVNGVAALSRIDLTISFVPPVLPWTITGTVVGENGEALPESTVSFAEAATRTDENGNFSLTIDTQPPGDAWVTVDHEGYALKGFPEVFKSGQVTRVRYAMVKSRGYETRVEGSRLLPPVPDVDKSPQVSRFTLTKADIDRTPGALEDISRVVQQLPGVAADPDLLANFFVRGGGPDETIIFIDGVPLSNPYHLGGFASIINPMLIESADFFAGAAPARYEPALSGVLDIKYARGDVKKVKVVADISMLTAKARVDIPLGVEGLSAVVSFRRSYFEAYFAVLKAIGLFGQNVVAPDITEAFARVSFRRGKHLTMATFTHASDGFNFIVQPGEQVLVNFAGNLALQNNAQIASLRHEIALGGDSELSFTAAYLRDQNDFNVQGAISLATAALRNDVVLRSDLKYVFSKHNAFNAGVQYAWRDTRLTGTVADSRSVPPWAREPIVDSHRPSLNINPSLTRNLLSAYAEHTYRPIEALAFEGGLRGQYDVSNALPSGSARLAAALTLPTLTVIKLSGGYVLQPISTPLALDPVYGNPRLQAERVGSLIAGIEQPLPIEALVRIEGWAKFLSNLVVNPDTVQAVADREAAGLPVYVNGGTGLAYGVDAMIFGRTRQFAYNLGVGALSAQRTNPLAANRSTYPVQWEQQFSVGGGLSWSPNKHWLVHSRANFRTGRPYTPIATFNPDATNSFYVPQFGETSSERYPFFFELNLRGEYRFEVGPVSCAFYAEVLNVTNTMNVFSWVYGEGDIANGMPPTQGRFNHLPIRPFLGIRGEY</sequence>
<comment type="caution">
    <text evidence="12">The sequence shown here is derived from an EMBL/GenBank/DDBJ whole genome shotgun (WGS) entry which is preliminary data.</text>
</comment>